<evidence type="ECO:0000313" key="4">
    <source>
        <dbReference type="Proteomes" id="UP000288669"/>
    </source>
</evidence>
<sequence length="185" mass="21720">MSDLQHKEKLEIQLREAYGRVTYTYTSHLKFMYRLNQKNKILRYSQITLSAISTGGFLGTIVFDKIILTTIAGLVSAVLLALNLFFKNFELDEESKQHRMAADKLWLIREKYVTLLTDFETLSIDEIVVTRDTLREETYIIYSESPKTDKKSYSESQKALKNEEEQFFTEVELDKMLPLQLRKNK</sequence>
<protein>
    <recommendedName>
        <fullName evidence="2">SMODS and SLOG-associating 2TM effector domain-containing protein</fullName>
    </recommendedName>
</protein>
<comment type="caution">
    <text evidence="3">The sequence shown here is derived from an EMBL/GenBank/DDBJ whole genome shotgun (WGS) entry which is preliminary data.</text>
</comment>
<proteinExistence type="predicted"/>
<dbReference type="NCBIfam" id="NF033632">
    <property type="entry name" value="SLATT_4"/>
    <property type="match status" value="1"/>
</dbReference>
<gene>
    <name evidence="3" type="ORF">CBF30_07595</name>
</gene>
<evidence type="ECO:0000313" key="3">
    <source>
        <dbReference type="EMBL" id="RSU07110.1"/>
    </source>
</evidence>
<dbReference type="OrthoDB" id="1099722at2"/>
<dbReference type="Pfam" id="PF18186">
    <property type="entry name" value="SLATT_4"/>
    <property type="match status" value="1"/>
</dbReference>
<dbReference type="InterPro" id="IPR040811">
    <property type="entry name" value="SLATT_4"/>
</dbReference>
<organism evidence="3 4">
    <name type="scientific">Vagococcus entomophilus</name>
    <dbReference type="NCBI Taxonomy" id="1160095"/>
    <lineage>
        <taxon>Bacteria</taxon>
        <taxon>Bacillati</taxon>
        <taxon>Bacillota</taxon>
        <taxon>Bacilli</taxon>
        <taxon>Lactobacillales</taxon>
        <taxon>Enterococcaceae</taxon>
        <taxon>Vagococcus</taxon>
    </lineage>
</organism>
<feature type="transmembrane region" description="Helical" evidence="1">
    <location>
        <begin position="66"/>
        <end position="86"/>
    </location>
</feature>
<accession>A0A430AGT0</accession>
<reference evidence="3 4" key="1">
    <citation type="submission" date="2017-05" db="EMBL/GenBank/DDBJ databases">
        <title>Vagococcus spp. assemblies.</title>
        <authorList>
            <person name="Gulvik C.A."/>
        </authorList>
    </citation>
    <scope>NUCLEOTIDE SEQUENCE [LARGE SCALE GENOMIC DNA]</scope>
    <source>
        <strain evidence="3 4">DSM 24756</strain>
    </source>
</reference>
<dbReference type="RefSeq" id="WP_126824620.1">
    <property type="nucleotide sequence ID" value="NZ_JBHLWU010000002.1"/>
</dbReference>
<keyword evidence="1" id="KW-1133">Transmembrane helix</keyword>
<keyword evidence="1" id="KW-0812">Transmembrane</keyword>
<dbReference type="EMBL" id="NGJZ01000002">
    <property type="protein sequence ID" value="RSU07110.1"/>
    <property type="molecule type" value="Genomic_DNA"/>
</dbReference>
<dbReference type="Proteomes" id="UP000288669">
    <property type="component" value="Unassembled WGS sequence"/>
</dbReference>
<feature type="transmembrane region" description="Helical" evidence="1">
    <location>
        <begin position="41"/>
        <end position="60"/>
    </location>
</feature>
<keyword evidence="1" id="KW-0472">Membrane</keyword>
<dbReference type="AlphaFoldDB" id="A0A430AGT0"/>
<keyword evidence="4" id="KW-1185">Reference proteome</keyword>
<feature type="domain" description="SMODS and SLOG-associating 2TM effector" evidence="2">
    <location>
        <begin position="10"/>
        <end position="172"/>
    </location>
</feature>
<evidence type="ECO:0000256" key="1">
    <source>
        <dbReference type="SAM" id="Phobius"/>
    </source>
</evidence>
<evidence type="ECO:0000259" key="2">
    <source>
        <dbReference type="Pfam" id="PF18186"/>
    </source>
</evidence>
<name>A0A430AGT0_9ENTE</name>